<dbReference type="InterPro" id="IPR023213">
    <property type="entry name" value="CAT-like_dom_sf"/>
</dbReference>
<dbReference type="GO" id="GO:0006071">
    <property type="term" value="P:glycerol metabolic process"/>
    <property type="evidence" value="ECO:0007669"/>
    <property type="project" value="UniProtKB-KW"/>
</dbReference>
<evidence type="ECO:0000313" key="14">
    <source>
        <dbReference type="Proteomes" id="UP000652013"/>
    </source>
</evidence>
<evidence type="ECO:0000256" key="9">
    <source>
        <dbReference type="ARBA" id="ARBA00023315"/>
    </source>
</evidence>
<dbReference type="EMBL" id="BOOY01000046">
    <property type="protein sequence ID" value="GIJ06733.1"/>
    <property type="molecule type" value="Genomic_DNA"/>
</dbReference>
<proteinExistence type="inferred from homology"/>
<dbReference type="GO" id="GO:0051701">
    <property type="term" value="P:biological process involved in interaction with host"/>
    <property type="evidence" value="ECO:0007669"/>
    <property type="project" value="TreeGrafter"/>
</dbReference>
<dbReference type="GO" id="GO:0004144">
    <property type="term" value="F:diacylglycerol O-acyltransferase activity"/>
    <property type="evidence" value="ECO:0007669"/>
    <property type="project" value="UniProtKB-EC"/>
</dbReference>
<dbReference type="GO" id="GO:0001666">
    <property type="term" value="P:response to hypoxia"/>
    <property type="evidence" value="ECO:0007669"/>
    <property type="project" value="TreeGrafter"/>
</dbReference>
<dbReference type="Gene3D" id="3.30.559.10">
    <property type="entry name" value="Chloramphenicol acetyltransferase-like domain"/>
    <property type="match status" value="1"/>
</dbReference>
<evidence type="ECO:0000256" key="3">
    <source>
        <dbReference type="ARBA" id="ARBA00009587"/>
    </source>
</evidence>
<dbReference type="PANTHER" id="PTHR31650">
    <property type="entry name" value="O-ACYLTRANSFERASE (WSD1-LIKE) FAMILY PROTEIN"/>
    <property type="match status" value="1"/>
</dbReference>
<evidence type="ECO:0000256" key="8">
    <source>
        <dbReference type="ARBA" id="ARBA00023098"/>
    </source>
</evidence>
<keyword evidence="14" id="KW-1185">Reference proteome</keyword>
<comment type="pathway">
    <text evidence="1">Glycerolipid metabolism; triacylglycerol biosynthesis.</text>
</comment>
<gene>
    <name evidence="13" type="ORF">Sya03_60850</name>
</gene>
<evidence type="ECO:0000256" key="6">
    <source>
        <dbReference type="ARBA" id="ARBA00022679"/>
    </source>
</evidence>
<dbReference type="InterPro" id="IPR009721">
    <property type="entry name" value="O-acyltransferase_WSD1_C"/>
</dbReference>
<comment type="caution">
    <text evidence="13">The sequence shown here is derived from an EMBL/GenBank/DDBJ whole genome shotgun (WGS) entry which is preliminary data.</text>
</comment>
<dbReference type="PANTHER" id="PTHR31650:SF1">
    <property type="entry name" value="WAX ESTER SYNTHASE_DIACYLGLYCEROL ACYLTRANSFERASE 4-RELATED"/>
    <property type="match status" value="1"/>
</dbReference>
<dbReference type="EC" id="2.3.1.20" evidence="4"/>
<sequence length="457" mass="47681">MGTIPVDRASDADLAFLAMDAGPVPEQFGAAVLLDPGGEFDPARAERLLAERLAAVPRLGQRLFRPPPGCGRAVWADDDRFDPRRHLSRLACPSPGDEQALVDTAVRLVVDRLPRDRPLWRAALVTGLAGGRVALVVVLHHAVADGIGGLAVLRDLADPAGPAVAPAARVPRPRPGARQLAADAWAARRHAVRRARTTWRQLRASMAAGGGLRPERAAPCSLLRPTGPRQRMTVVHADVAAVRAAAHRLGGTVNAALVTVVARALHTVLRHRAEAVGRVMVAVPVAARRETVSSGLGNKVSPLVLAVPTAARPAEQVAGVAAAVRARRGLATGPPPIALLGAAFRIAAGLGGYRWYMTRQRRIHTVVSYVHGPDVPLRFAGAPIRAVIPLAVSQAGNLTVRFEALSYAGTLTVTALTDPDAFPDVPVLARALRAELDALTAVTVPCPGPGSPPGGAG</sequence>
<dbReference type="GO" id="GO:0071731">
    <property type="term" value="P:response to nitric oxide"/>
    <property type="evidence" value="ECO:0007669"/>
    <property type="project" value="TreeGrafter"/>
</dbReference>
<dbReference type="AlphaFoldDB" id="A0A8J4DMR5"/>
<comment type="catalytic activity">
    <reaction evidence="10">
        <text>an acyl-CoA + a 1,2-diacyl-sn-glycerol = a triacyl-sn-glycerol + CoA</text>
        <dbReference type="Rhea" id="RHEA:10868"/>
        <dbReference type="ChEBI" id="CHEBI:17815"/>
        <dbReference type="ChEBI" id="CHEBI:57287"/>
        <dbReference type="ChEBI" id="CHEBI:58342"/>
        <dbReference type="ChEBI" id="CHEBI:64615"/>
        <dbReference type="EC" id="2.3.1.20"/>
    </reaction>
</comment>
<dbReference type="InterPro" id="IPR004255">
    <property type="entry name" value="O-acyltransferase_WSD1_N"/>
</dbReference>
<comment type="pathway">
    <text evidence="2">Lipid metabolism.</text>
</comment>
<evidence type="ECO:0000313" key="13">
    <source>
        <dbReference type="EMBL" id="GIJ06733.1"/>
    </source>
</evidence>
<accession>A0A8J4DMR5</accession>
<evidence type="ECO:0000256" key="5">
    <source>
        <dbReference type="ARBA" id="ARBA00022516"/>
    </source>
</evidence>
<evidence type="ECO:0000259" key="12">
    <source>
        <dbReference type="Pfam" id="PF06974"/>
    </source>
</evidence>
<dbReference type="SUPFAM" id="SSF52777">
    <property type="entry name" value="CoA-dependent acyltransferases"/>
    <property type="match status" value="2"/>
</dbReference>
<dbReference type="UniPathway" id="UPA00282"/>
<dbReference type="Proteomes" id="UP000652013">
    <property type="component" value="Unassembled WGS sequence"/>
</dbReference>
<dbReference type="RefSeq" id="WP_203941897.1">
    <property type="nucleotide sequence ID" value="NZ_BAAAGJ010000008.1"/>
</dbReference>
<keyword evidence="7" id="KW-0319">Glycerol metabolism</keyword>
<evidence type="ECO:0000256" key="7">
    <source>
        <dbReference type="ARBA" id="ARBA00022798"/>
    </source>
</evidence>
<evidence type="ECO:0000259" key="11">
    <source>
        <dbReference type="Pfam" id="PF03007"/>
    </source>
</evidence>
<evidence type="ECO:0000256" key="2">
    <source>
        <dbReference type="ARBA" id="ARBA00005189"/>
    </source>
</evidence>
<keyword evidence="5" id="KW-0444">Lipid biosynthesis</keyword>
<keyword evidence="9" id="KW-0012">Acyltransferase</keyword>
<evidence type="ECO:0000256" key="4">
    <source>
        <dbReference type="ARBA" id="ARBA00013244"/>
    </source>
</evidence>
<name>A0A8J4DMR5_9ACTN</name>
<keyword evidence="8" id="KW-0443">Lipid metabolism</keyword>
<dbReference type="Pfam" id="PF03007">
    <property type="entry name" value="WS_DGAT_cat"/>
    <property type="match status" value="1"/>
</dbReference>
<comment type="similarity">
    <text evidence="3">Belongs to the long-chain O-acyltransferase family.</text>
</comment>
<feature type="domain" description="O-acyltransferase WSD1-like N-terminal" evidence="11">
    <location>
        <begin position="11"/>
        <end position="255"/>
    </location>
</feature>
<dbReference type="GO" id="GO:0019432">
    <property type="term" value="P:triglyceride biosynthetic process"/>
    <property type="evidence" value="ECO:0007669"/>
    <property type="project" value="UniProtKB-UniPathway"/>
</dbReference>
<dbReference type="Pfam" id="PF06974">
    <property type="entry name" value="WS_DGAT_C"/>
    <property type="match status" value="1"/>
</dbReference>
<evidence type="ECO:0000256" key="1">
    <source>
        <dbReference type="ARBA" id="ARBA00004771"/>
    </source>
</evidence>
<reference evidence="13" key="1">
    <citation type="submission" date="2021-01" db="EMBL/GenBank/DDBJ databases">
        <title>Whole genome shotgun sequence of Spirilliplanes yamanashiensis NBRC 15828.</title>
        <authorList>
            <person name="Komaki H."/>
            <person name="Tamura T."/>
        </authorList>
    </citation>
    <scope>NUCLEOTIDE SEQUENCE</scope>
    <source>
        <strain evidence="13">NBRC 15828</strain>
    </source>
</reference>
<dbReference type="InterPro" id="IPR045034">
    <property type="entry name" value="O-acyltransferase_WSD1-like"/>
</dbReference>
<dbReference type="GO" id="GO:0005886">
    <property type="term" value="C:plasma membrane"/>
    <property type="evidence" value="ECO:0007669"/>
    <property type="project" value="TreeGrafter"/>
</dbReference>
<organism evidence="13 14">
    <name type="scientific">Spirilliplanes yamanashiensis</name>
    <dbReference type="NCBI Taxonomy" id="42233"/>
    <lineage>
        <taxon>Bacteria</taxon>
        <taxon>Bacillati</taxon>
        <taxon>Actinomycetota</taxon>
        <taxon>Actinomycetes</taxon>
        <taxon>Micromonosporales</taxon>
        <taxon>Micromonosporaceae</taxon>
        <taxon>Spirilliplanes</taxon>
    </lineage>
</organism>
<protein>
    <recommendedName>
        <fullName evidence="4">diacylglycerol O-acyltransferase</fullName>
        <ecNumber evidence="4">2.3.1.20</ecNumber>
    </recommendedName>
</protein>
<evidence type="ECO:0000256" key="10">
    <source>
        <dbReference type="ARBA" id="ARBA00048109"/>
    </source>
</evidence>
<keyword evidence="6" id="KW-0808">Transferase</keyword>
<feature type="domain" description="O-acyltransferase WSD1 C-terminal" evidence="12">
    <location>
        <begin position="297"/>
        <end position="439"/>
    </location>
</feature>